<dbReference type="EMBL" id="CAFBPN010000002">
    <property type="protein sequence ID" value="CAB5007598.1"/>
    <property type="molecule type" value="Genomic_DNA"/>
</dbReference>
<dbReference type="GO" id="GO:0005829">
    <property type="term" value="C:cytosol"/>
    <property type="evidence" value="ECO:0007669"/>
    <property type="project" value="TreeGrafter"/>
</dbReference>
<dbReference type="EMBL" id="CAFBQU010000004">
    <property type="protein sequence ID" value="CAB5060622.1"/>
    <property type="molecule type" value="Genomic_DNA"/>
</dbReference>
<dbReference type="PANTHER" id="PTHR12304:SF4">
    <property type="entry name" value="URIDINE NUCLEOSIDASE"/>
    <property type="match status" value="1"/>
</dbReference>
<evidence type="ECO:0000313" key="5">
    <source>
        <dbReference type="EMBL" id="CAB5060622.1"/>
    </source>
</evidence>
<dbReference type="Pfam" id="PF01156">
    <property type="entry name" value="IU_nuc_hydro"/>
    <property type="match status" value="1"/>
</dbReference>
<dbReference type="InterPro" id="IPR023186">
    <property type="entry name" value="IUNH"/>
</dbReference>
<organism evidence="4">
    <name type="scientific">freshwater metagenome</name>
    <dbReference type="NCBI Taxonomy" id="449393"/>
    <lineage>
        <taxon>unclassified sequences</taxon>
        <taxon>metagenomes</taxon>
        <taxon>ecological metagenomes</taxon>
    </lineage>
</organism>
<keyword evidence="2" id="KW-0326">Glycosidase</keyword>
<dbReference type="Gene3D" id="3.90.245.10">
    <property type="entry name" value="Ribonucleoside hydrolase-like"/>
    <property type="match status" value="1"/>
</dbReference>
<feature type="domain" description="Inosine/uridine-preferring nucleoside hydrolase" evidence="3">
    <location>
        <begin position="13"/>
        <end position="305"/>
    </location>
</feature>
<dbReference type="PANTHER" id="PTHR12304">
    <property type="entry name" value="INOSINE-URIDINE PREFERRING NUCLEOSIDE HYDROLASE"/>
    <property type="match status" value="1"/>
</dbReference>
<protein>
    <submittedName>
        <fullName evidence="4">Unannotated protein</fullName>
    </submittedName>
</protein>
<dbReference type="InterPro" id="IPR001910">
    <property type="entry name" value="Inosine/uridine_hydrolase_dom"/>
</dbReference>
<evidence type="ECO:0000259" key="3">
    <source>
        <dbReference type="Pfam" id="PF01156"/>
    </source>
</evidence>
<accession>A0A6J7PQV4</accession>
<dbReference type="InterPro" id="IPR036452">
    <property type="entry name" value="Ribo_hydro-like"/>
</dbReference>
<evidence type="ECO:0000256" key="1">
    <source>
        <dbReference type="ARBA" id="ARBA00022801"/>
    </source>
</evidence>
<reference evidence="4" key="1">
    <citation type="submission" date="2020-05" db="EMBL/GenBank/DDBJ databases">
        <authorList>
            <person name="Chiriac C."/>
            <person name="Salcher M."/>
            <person name="Ghai R."/>
            <person name="Kavagutti S V."/>
        </authorList>
    </citation>
    <scope>NUCLEOTIDE SEQUENCE</scope>
</reference>
<evidence type="ECO:0000256" key="2">
    <source>
        <dbReference type="ARBA" id="ARBA00023295"/>
    </source>
</evidence>
<dbReference type="GO" id="GO:0008477">
    <property type="term" value="F:purine nucleosidase activity"/>
    <property type="evidence" value="ECO:0007669"/>
    <property type="project" value="TreeGrafter"/>
</dbReference>
<name>A0A6J7PQV4_9ZZZZ</name>
<dbReference type="SUPFAM" id="SSF53590">
    <property type="entry name" value="Nucleoside hydrolase"/>
    <property type="match status" value="1"/>
</dbReference>
<evidence type="ECO:0000313" key="4">
    <source>
        <dbReference type="EMBL" id="CAB5007598.1"/>
    </source>
</evidence>
<gene>
    <name evidence="4" type="ORF">UFOPK4098_00102</name>
    <name evidence="5" type="ORF">UFOPK4347_00302</name>
</gene>
<dbReference type="AlphaFoldDB" id="A0A6J7PQV4"/>
<keyword evidence="1" id="KW-0378">Hydrolase</keyword>
<proteinExistence type="predicted"/>
<dbReference type="GO" id="GO:0006152">
    <property type="term" value="P:purine nucleoside catabolic process"/>
    <property type="evidence" value="ECO:0007669"/>
    <property type="project" value="TreeGrafter"/>
</dbReference>
<sequence length="312" mass="34024">MSPSARSLTRRKVILDCDVGIDDAVALALLVQSEKIQLLAVTTNTGNVSIEKTTRNALDVLSLLNAQSIPVAKGVARPAFTILLENYSKIHGLNGIGEVELPASEQFVDHRHAIEVFAELLEEEPAKSISIAVVGPLTNFAMFMKTYPALVDKIDRLIVMGGTTSNGNITPVSEFNIWADPLSAKFVFDNVSCPTSMVGLDVTRLATVNEEELDRWSRNSEWGSAIAQMVRGYLDINSNGWPMHDALAVSILIDESILRFESAHINVCTDSDENYARTLCDFKQEGDTSGPLISVALGVDLAKFRSLLTKLM</sequence>